<dbReference type="GO" id="GO:0007030">
    <property type="term" value="P:Golgi organization"/>
    <property type="evidence" value="ECO:0007669"/>
    <property type="project" value="TreeGrafter"/>
</dbReference>
<dbReference type="GO" id="GO:0000209">
    <property type="term" value="P:protein polyubiquitination"/>
    <property type="evidence" value="ECO:0007669"/>
    <property type="project" value="TreeGrafter"/>
</dbReference>
<organism evidence="15 16">
    <name type="scientific">Betta splendens</name>
    <name type="common">Siamese fighting fish</name>
    <dbReference type="NCBI Taxonomy" id="158456"/>
    <lineage>
        <taxon>Eukaryota</taxon>
        <taxon>Metazoa</taxon>
        <taxon>Chordata</taxon>
        <taxon>Craniata</taxon>
        <taxon>Vertebrata</taxon>
        <taxon>Euteleostomi</taxon>
        <taxon>Actinopterygii</taxon>
        <taxon>Neopterygii</taxon>
        <taxon>Teleostei</taxon>
        <taxon>Neoteleostei</taxon>
        <taxon>Acanthomorphata</taxon>
        <taxon>Anabantaria</taxon>
        <taxon>Anabantiformes</taxon>
        <taxon>Anabantoidei</taxon>
        <taxon>Osphronemidae</taxon>
        <taxon>Betta</taxon>
    </lineage>
</organism>
<dbReference type="GO" id="GO:0000139">
    <property type="term" value="C:Golgi membrane"/>
    <property type="evidence" value="ECO:0007669"/>
    <property type="project" value="TreeGrafter"/>
</dbReference>
<dbReference type="EC" id="2.3.2.26" evidence="5"/>
<evidence type="ECO:0000256" key="3">
    <source>
        <dbReference type="ARBA" id="ARBA00004496"/>
    </source>
</evidence>
<dbReference type="InterPro" id="IPR050409">
    <property type="entry name" value="E3_ubiq-protein_ligase"/>
</dbReference>
<keyword evidence="6" id="KW-0963">Cytoplasm</keyword>
<comment type="subcellular location">
    <subcellularLocation>
        <location evidence="3">Cytoplasm</location>
    </subcellularLocation>
    <subcellularLocation>
        <location evidence="2">Endomembrane system</location>
    </subcellularLocation>
</comment>
<keyword evidence="10" id="KW-0040">ANK repeat</keyword>
<evidence type="ECO:0000256" key="11">
    <source>
        <dbReference type="ARBA" id="ARBA00023136"/>
    </source>
</evidence>
<dbReference type="GeneID" id="114860826"/>
<dbReference type="GO" id="GO:0061630">
    <property type="term" value="F:ubiquitin protein ligase activity"/>
    <property type="evidence" value="ECO:0007669"/>
    <property type="project" value="UniProtKB-EC"/>
</dbReference>
<dbReference type="InterPro" id="IPR000569">
    <property type="entry name" value="HECT_dom"/>
</dbReference>
<gene>
    <name evidence="16" type="primary">LOC114860826</name>
</gene>
<evidence type="ECO:0000256" key="6">
    <source>
        <dbReference type="ARBA" id="ARBA00022490"/>
    </source>
</evidence>
<evidence type="ECO:0000256" key="12">
    <source>
        <dbReference type="PROSITE-ProRule" id="PRU00104"/>
    </source>
</evidence>
<keyword evidence="15" id="KW-1185">Reference proteome</keyword>
<dbReference type="KEGG" id="bspl:114860826"/>
<keyword evidence="9 12" id="KW-0833">Ubl conjugation pathway</keyword>
<evidence type="ECO:0000313" key="15">
    <source>
        <dbReference type="Proteomes" id="UP000515150"/>
    </source>
</evidence>
<dbReference type="Gene3D" id="3.90.1750.10">
    <property type="entry name" value="Hect, E3 ligase catalytic domains"/>
    <property type="match status" value="1"/>
</dbReference>
<evidence type="ECO:0000256" key="4">
    <source>
        <dbReference type="ARBA" id="ARBA00004906"/>
    </source>
</evidence>
<dbReference type="Pfam" id="PF00632">
    <property type="entry name" value="HECT"/>
    <property type="match status" value="1"/>
</dbReference>
<evidence type="ECO:0000256" key="7">
    <source>
        <dbReference type="ARBA" id="ARBA00022679"/>
    </source>
</evidence>
<proteinExistence type="predicted"/>
<keyword evidence="8" id="KW-0677">Repeat</keyword>
<evidence type="ECO:0000256" key="1">
    <source>
        <dbReference type="ARBA" id="ARBA00000885"/>
    </source>
</evidence>
<dbReference type="PANTHER" id="PTHR11254:SF363">
    <property type="entry name" value="E3 UBIQUITIN-PROTEIN LIGASE HACE1"/>
    <property type="match status" value="1"/>
</dbReference>
<dbReference type="SUPFAM" id="SSF56204">
    <property type="entry name" value="Hect, E3 ligase catalytic domain"/>
    <property type="match status" value="2"/>
</dbReference>
<dbReference type="Gene3D" id="3.30.2410.10">
    <property type="entry name" value="Hect, E3 ligase catalytic domain"/>
    <property type="match status" value="1"/>
</dbReference>
<comment type="pathway">
    <text evidence="4">Protein modification; protein ubiquitination.</text>
</comment>
<dbReference type="InParanoid" id="A0A6P7NBA8"/>
<feature type="compositionally biased region" description="Basic and acidic residues" evidence="13">
    <location>
        <begin position="270"/>
        <end position="282"/>
    </location>
</feature>
<dbReference type="GO" id="GO:0006511">
    <property type="term" value="P:ubiquitin-dependent protein catabolic process"/>
    <property type="evidence" value="ECO:0007669"/>
    <property type="project" value="TreeGrafter"/>
</dbReference>
<dbReference type="PANTHER" id="PTHR11254">
    <property type="entry name" value="HECT DOMAIN UBIQUITIN-PROTEIN LIGASE"/>
    <property type="match status" value="1"/>
</dbReference>
<dbReference type="AlphaFoldDB" id="A0A6P7NBA8"/>
<evidence type="ECO:0000256" key="2">
    <source>
        <dbReference type="ARBA" id="ARBA00004308"/>
    </source>
</evidence>
<feature type="region of interest" description="Disordered" evidence="13">
    <location>
        <begin position="250"/>
        <end position="282"/>
    </location>
</feature>
<reference evidence="16" key="1">
    <citation type="submission" date="2025-08" db="UniProtKB">
        <authorList>
            <consortium name="RefSeq"/>
        </authorList>
    </citation>
    <scope>IDENTIFICATION</scope>
</reference>
<evidence type="ECO:0000259" key="14">
    <source>
        <dbReference type="PROSITE" id="PS50237"/>
    </source>
</evidence>
<evidence type="ECO:0000313" key="16">
    <source>
        <dbReference type="RefSeq" id="XP_029015578.1"/>
    </source>
</evidence>
<evidence type="ECO:0000256" key="10">
    <source>
        <dbReference type="ARBA" id="ARBA00023043"/>
    </source>
</evidence>
<protein>
    <recommendedName>
        <fullName evidence="5">HECT-type E3 ubiquitin transferase</fullName>
        <ecNumber evidence="5">2.3.2.26</ecNumber>
    </recommendedName>
</protein>
<keyword evidence="11" id="KW-0472">Membrane</keyword>
<evidence type="ECO:0000256" key="9">
    <source>
        <dbReference type="ARBA" id="ARBA00022786"/>
    </source>
</evidence>
<dbReference type="GO" id="GO:0061025">
    <property type="term" value="P:membrane fusion"/>
    <property type="evidence" value="ECO:0007669"/>
    <property type="project" value="TreeGrafter"/>
</dbReference>
<feature type="active site" description="Glycyl thioester intermediate" evidence="12">
    <location>
        <position position="704"/>
    </location>
</feature>
<dbReference type="InterPro" id="IPR035983">
    <property type="entry name" value="Hect_E3_ubiquitin_ligase"/>
</dbReference>
<dbReference type="Proteomes" id="UP000515150">
    <property type="component" value="Chromosome 1"/>
</dbReference>
<evidence type="ECO:0000256" key="8">
    <source>
        <dbReference type="ARBA" id="ARBA00022737"/>
    </source>
</evidence>
<evidence type="ECO:0000256" key="13">
    <source>
        <dbReference type="SAM" id="MobiDB-lite"/>
    </source>
</evidence>
<feature type="domain" description="HECT" evidence="14">
    <location>
        <begin position="384"/>
        <end position="710"/>
    </location>
</feature>
<dbReference type="RefSeq" id="XP_029015578.1">
    <property type="nucleotide sequence ID" value="XM_029159745.3"/>
</dbReference>
<evidence type="ECO:0000256" key="5">
    <source>
        <dbReference type="ARBA" id="ARBA00012485"/>
    </source>
</evidence>
<accession>A0A6P7NBA8</accession>
<dbReference type="GO" id="GO:0005634">
    <property type="term" value="C:nucleus"/>
    <property type="evidence" value="ECO:0007669"/>
    <property type="project" value="TreeGrafter"/>
</dbReference>
<dbReference type="OrthoDB" id="2384350at2759"/>
<name>A0A6P7NBA8_BETSP</name>
<comment type="catalytic activity">
    <reaction evidence="1">
        <text>S-ubiquitinyl-[E2 ubiquitin-conjugating enzyme]-L-cysteine + [acceptor protein]-L-lysine = [E2 ubiquitin-conjugating enzyme]-L-cysteine + N(6)-ubiquitinyl-[acceptor protein]-L-lysine.</text>
        <dbReference type="EC" id="2.3.2.26"/>
    </reaction>
</comment>
<sequence length="740" mass="82846">MAVSSGSLPLSEIERAVTAGVRAALQAAVPQALNTPLTVSTLPDDTHRHPGTATASLATAVTSLRSVSTLPGDTHRHPGTATASLATAVTSLRSVPLPSIPGRHVYRSRHINRRHVKTYTKEVVCLPFSLESSLFVIPRGDSRSRLAEAGLIGKMSFSTEWTEDQLRWEITAIFRRVFGLSEHQLLPFQFLSTIKGCKKLMKPQVTSNFPWGGKEVASMCSNFCMYIMAEMEAPSQNLLVELSDDSDFESQAPQLRRSRRTNVSSISQREQYERQEGEETRPQADIEMELHEQRGPNQATTHFTDFIPVYVDDEEAIEEAIRRSLSEEAGSSSLQDSRFARTLSKEEITGIVKAHSERVVTTSYKPIYISRGNLWTTALRQFSRQRFAESTHMLYVTFASDEDITEDAEDLGGPRREFFRLLVKAIYKESGAFEESSNGFIPRLNITHVQNGLYRTIGQMMATIIVQGGESPALLSPLVVGYLLTGHFQFNVTPDDVADMELREALKKVDQAASKDELDQAIGYCESWQYQIEGLPNPVTMDNKDAFVKSAILFHVLIQRQSCYDQLGEGLKQYEVFSLLKENPGIRVLLEMPQKCNDVTDDDVATLLKPVYSVLGSNKRPREELLVVKFREFLHCVQEKEIGERLHARDLTEAEKEFIQTLTAGHILAFATGSSQVPATGFLPSPKLTFVHDETKHLPVSHTCSNELQMFVNKKNLEDDDEFDYHFLVALMNGAIFSAV</sequence>
<dbReference type="SMART" id="SM00119">
    <property type="entry name" value="HECTc"/>
    <property type="match status" value="1"/>
</dbReference>
<dbReference type="PROSITE" id="PS50237">
    <property type="entry name" value="HECT"/>
    <property type="match status" value="1"/>
</dbReference>
<keyword evidence="7" id="KW-0808">Transferase</keyword>